<dbReference type="EMBL" id="AP026867">
    <property type="protein sequence ID" value="BDS13312.1"/>
    <property type="molecule type" value="Genomic_DNA"/>
</dbReference>
<protein>
    <submittedName>
        <fullName evidence="1">Uncharacterized protein</fullName>
    </submittedName>
</protein>
<evidence type="ECO:0000313" key="1">
    <source>
        <dbReference type="EMBL" id="BDS13312.1"/>
    </source>
</evidence>
<name>A0A915YHW8_9BACT</name>
<evidence type="ECO:0000313" key="2">
    <source>
        <dbReference type="Proteomes" id="UP001060919"/>
    </source>
</evidence>
<gene>
    <name evidence="1" type="ORF">AsAng_0040470</name>
</gene>
<dbReference type="Proteomes" id="UP001060919">
    <property type="component" value="Chromosome"/>
</dbReference>
<organism evidence="1 2">
    <name type="scientific">Aureispira anguillae</name>
    <dbReference type="NCBI Taxonomy" id="2864201"/>
    <lineage>
        <taxon>Bacteria</taxon>
        <taxon>Pseudomonadati</taxon>
        <taxon>Bacteroidota</taxon>
        <taxon>Saprospiria</taxon>
        <taxon>Saprospirales</taxon>
        <taxon>Saprospiraceae</taxon>
        <taxon>Aureispira</taxon>
    </lineage>
</organism>
<accession>A0A915YHW8</accession>
<dbReference type="KEGG" id="aup:AsAng_0040470"/>
<reference evidence="1" key="1">
    <citation type="submission" date="2022-09" db="EMBL/GenBank/DDBJ databases">
        <title>Aureispira anguillicida sp. nov., isolated from Leptocephalus of Japanese eel Anguilla japonica.</title>
        <authorList>
            <person name="Yuasa K."/>
            <person name="Mekata T."/>
            <person name="Ikunari K."/>
        </authorList>
    </citation>
    <scope>NUCLEOTIDE SEQUENCE</scope>
    <source>
        <strain evidence="1">EL160426</strain>
    </source>
</reference>
<dbReference type="AlphaFoldDB" id="A0A915YHW8"/>
<keyword evidence="2" id="KW-1185">Reference proteome</keyword>
<sequence length="39" mass="4398">MILAACLLNLFECYAKQIRTQSFAEIISQSSLTVIFYAP</sequence>
<proteinExistence type="predicted"/>